<dbReference type="GO" id="GO:0010181">
    <property type="term" value="F:FMN binding"/>
    <property type="evidence" value="ECO:0007669"/>
    <property type="project" value="InterPro"/>
</dbReference>
<evidence type="ECO:0000256" key="1">
    <source>
        <dbReference type="ARBA" id="ARBA00038054"/>
    </source>
</evidence>
<organism evidence="3 4">
    <name type="scientific">candidate division TA06 bacterium</name>
    <dbReference type="NCBI Taxonomy" id="2250710"/>
    <lineage>
        <taxon>Bacteria</taxon>
        <taxon>Bacteria division TA06</taxon>
    </lineage>
</organism>
<dbReference type="GO" id="GO:0016646">
    <property type="term" value="F:oxidoreductase activity, acting on the CH-NH group of donors, NAD or NADP as acceptor"/>
    <property type="evidence" value="ECO:0007669"/>
    <property type="project" value="UniProtKB-ARBA"/>
</dbReference>
<dbReference type="PANTHER" id="PTHR43567:SF5">
    <property type="entry name" value="HYPOTHETICAL CYTOSOLIC PROTEIN"/>
    <property type="match status" value="1"/>
</dbReference>
<dbReference type="Proteomes" id="UP000282321">
    <property type="component" value="Unassembled WGS sequence"/>
</dbReference>
<comment type="similarity">
    <text evidence="1">Belongs to the flavoredoxin family.</text>
</comment>
<dbReference type="Pfam" id="PF01613">
    <property type="entry name" value="Flavin_Reduct"/>
    <property type="match status" value="1"/>
</dbReference>
<dbReference type="InterPro" id="IPR002563">
    <property type="entry name" value="Flavin_Rdtase-like_dom"/>
</dbReference>
<name>A0A660S7B4_UNCT6</name>
<sequence length="172" mass="20208">MENFSSINVKKLKENLFHLLDDKWMLITAGSKNNFNMMTASWGAFGILWNKPIAIVFIRHNRYTLNFIEENDLFSLSFFPGKYREILKLYGTKSGKEIDKMNTPGLTPIFTENNGIYYKEANLVFICDKIYFSDITNEIPMAIKKQYYPDNIFHKMFIGKIKSCLKKTEEIR</sequence>
<protein>
    <submittedName>
        <fullName evidence="3">Flavin reductase family protein</fullName>
    </submittedName>
</protein>
<reference evidence="3 4" key="1">
    <citation type="submission" date="2018-06" db="EMBL/GenBank/DDBJ databases">
        <title>Extensive metabolic versatility and redundancy in microbially diverse, dynamic hydrothermal sediments.</title>
        <authorList>
            <person name="Dombrowski N."/>
            <person name="Teske A."/>
            <person name="Baker B.J."/>
        </authorList>
    </citation>
    <scope>NUCLEOTIDE SEQUENCE [LARGE SCALE GENOMIC DNA]</scope>
    <source>
        <strain evidence="3">B35_G9</strain>
    </source>
</reference>
<evidence type="ECO:0000313" key="3">
    <source>
        <dbReference type="EMBL" id="RKX65849.1"/>
    </source>
</evidence>
<dbReference type="PANTHER" id="PTHR43567">
    <property type="entry name" value="FLAVOREDOXIN-RELATED-RELATED"/>
    <property type="match status" value="1"/>
</dbReference>
<feature type="domain" description="Flavin reductase like" evidence="2">
    <location>
        <begin position="25"/>
        <end position="164"/>
    </location>
</feature>
<evidence type="ECO:0000313" key="4">
    <source>
        <dbReference type="Proteomes" id="UP000282321"/>
    </source>
</evidence>
<dbReference type="InterPro" id="IPR012349">
    <property type="entry name" value="Split_barrel_FMN-bd"/>
</dbReference>
<dbReference type="InterPro" id="IPR052174">
    <property type="entry name" value="Flavoredoxin"/>
</dbReference>
<dbReference type="AlphaFoldDB" id="A0A660S7B4"/>
<dbReference type="SUPFAM" id="SSF50475">
    <property type="entry name" value="FMN-binding split barrel"/>
    <property type="match status" value="1"/>
</dbReference>
<evidence type="ECO:0000259" key="2">
    <source>
        <dbReference type="Pfam" id="PF01613"/>
    </source>
</evidence>
<proteinExistence type="inferred from homology"/>
<dbReference type="Gene3D" id="2.30.110.10">
    <property type="entry name" value="Electron Transport, Fmn-binding Protein, Chain A"/>
    <property type="match status" value="1"/>
</dbReference>
<accession>A0A660S7B4</accession>
<dbReference type="EMBL" id="QNBC01000068">
    <property type="protein sequence ID" value="RKX65849.1"/>
    <property type="molecule type" value="Genomic_DNA"/>
</dbReference>
<comment type="caution">
    <text evidence="3">The sequence shown here is derived from an EMBL/GenBank/DDBJ whole genome shotgun (WGS) entry which is preliminary data.</text>
</comment>
<gene>
    <name evidence="3" type="ORF">DRP44_05415</name>
</gene>